<comment type="caution">
    <text evidence="1">The sequence shown here is derived from an EMBL/GenBank/DDBJ whole genome shotgun (WGS) entry which is preliminary data.</text>
</comment>
<name>A0A7W9PMC7_9NOCA</name>
<evidence type="ECO:0000313" key="1">
    <source>
        <dbReference type="EMBL" id="MBB5918687.1"/>
    </source>
</evidence>
<proteinExistence type="predicted"/>
<reference evidence="1 2" key="1">
    <citation type="submission" date="2020-08" db="EMBL/GenBank/DDBJ databases">
        <title>Sequencing the genomes of 1000 actinobacteria strains.</title>
        <authorList>
            <person name="Klenk H.-P."/>
        </authorList>
    </citation>
    <scope>NUCLEOTIDE SEQUENCE [LARGE SCALE GENOMIC DNA]</scope>
    <source>
        <strain evidence="1 2">DSM 43582</strain>
    </source>
</reference>
<evidence type="ECO:0000313" key="2">
    <source>
        <dbReference type="Proteomes" id="UP000540412"/>
    </source>
</evidence>
<dbReference type="Proteomes" id="UP000540412">
    <property type="component" value="Unassembled WGS sequence"/>
</dbReference>
<dbReference type="EMBL" id="JACHIT010000002">
    <property type="protein sequence ID" value="MBB5918687.1"/>
    <property type="molecule type" value="Genomic_DNA"/>
</dbReference>
<protein>
    <recommendedName>
        <fullName evidence="3">DUF4351 domain-containing protein</fullName>
    </recommendedName>
</protein>
<organism evidence="1 2">
    <name type="scientific">Nocardia transvalensis</name>
    <dbReference type="NCBI Taxonomy" id="37333"/>
    <lineage>
        <taxon>Bacteria</taxon>
        <taxon>Bacillati</taxon>
        <taxon>Actinomycetota</taxon>
        <taxon>Actinomycetes</taxon>
        <taxon>Mycobacteriales</taxon>
        <taxon>Nocardiaceae</taxon>
        <taxon>Nocardia</taxon>
    </lineage>
</organism>
<sequence>MTAGTYEYKSEFARRYFNRGQAKGAAEGEAKALLKILRHRFDVPDTIADRVMECTDTQQLDAWTDRALDAETLDEVFGK</sequence>
<dbReference type="AlphaFoldDB" id="A0A7W9PMC7"/>
<dbReference type="RefSeq" id="WP_157185416.1">
    <property type="nucleotide sequence ID" value="NZ_JACHIT010000002.1"/>
</dbReference>
<accession>A0A7W9PMC7</accession>
<keyword evidence="2" id="KW-1185">Reference proteome</keyword>
<evidence type="ECO:0008006" key="3">
    <source>
        <dbReference type="Google" id="ProtNLM"/>
    </source>
</evidence>
<gene>
    <name evidence="1" type="ORF">BJY24_007599</name>
</gene>